<protein>
    <submittedName>
        <fullName evidence="5">Flp pilus assembly complex ATPase component</fullName>
    </submittedName>
</protein>
<comment type="similarity">
    <text evidence="1">Belongs to the GSP E family.</text>
</comment>
<dbReference type="GO" id="GO:0016887">
    <property type="term" value="F:ATP hydrolysis activity"/>
    <property type="evidence" value="ECO:0007669"/>
    <property type="project" value="TreeGrafter"/>
</dbReference>
<dbReference type="PROSITE" id="PS00662">
    <property type="entry name" value="T2SP_E"/>
    <property type="match status" value="1"/>
</dbReference>
<organism evidence="5 6">
    <name type="scientific">Candidatus Nitrohelix vancouverensis</name>
    <dbReference type="NCBI Taxonomy" id="2705534"/>
    <lineage>
        <taxon>Bacteria</taxon>
        <taxon>Pseudomonadati</taxon>
        <taxon>Nitrospinota/Tectimicrobiota group</taxon>
        <taxon>Nitrospinota</taxon>
        <taxon>Nitrospinia</taxon>
        <taxon>Nitrospinales</taxon>
        <taxon>Nitrospinaceae</taxon>
        <taxon>Candidatus Nitrohelix</taxon>
    </lineage>
</organism>
<dbReference type="SUPFAM" id="SSF160246">
    <property type="entry name" value="EspE N-terminal domain-like"/>
    <property type="match status" value="1"/>
</dbReference>
<gene>
    <name evidence="5" type="primary">cpaF</name>
    <name evidence="5" type="ORF">G3M78_05470</name>
</gene>
<dbReference type="KEGG" id="nva:G3M78_05470"/>
<dbReference type="Gene3D" id="3.30.300.160">
    <property type="entry name" value="Type II secretion system, protein E, N-terminal domain"/>
    <property type="match status" value="1"/>
</dbReference>
<evidence type="ECO:0000313" key="5">
    <source>
        <dbReference type="EMBL" id="QPJ64864.1"/>
    </source>
</evidence>
<name>A0A7T0G308_9BACT</name>
<dbReference type="SUPFAM" id="SSF52540">
    <property type="entry name" value="P-loop containing nucleoside triphosphate hydrolases"/>
    <property type="match status" value="1"/>
</dbReference>
<proteinExistence type="inferred from homology"/>
<dbReference type="Pfam" id="PF00437">
    <property type="entry name" value="T2SSE"/>
    <property type="match status" value="1"/>
</dbReference>
<dbReference type="EMBL" id="CP048620">
    <property type="protein sequence ID" value="QPJ64864.1"/>
    <property type="molecule type" value="Genomic_DNA"/>
</dbReference>
<sequence length="568" mass="61229">MALGEKLRLGDVLVKAGVITSEQLGKALAAQKQYGIPLGRVLIKSKLLTEEKLAVSLSEQLNIPFIDLQDITIEQDAVSLINENLARLHKLIPISLKGGLLKIAMVDPLNIFAIDEVTIKSGKDIDINIATETDINRAIQEEYGVAASIQAAVKSLGNLEDKKEEEKSLLGDNAVATKELEVDSPVAKLVKVILSQALDDGASDIHIEPGEDSTKIRYRIDGVLFEASSPPKTLESALISRIKVLANMDIAETRSPQDGGFGVDLGKPIELRVSTCPTVYGENMVLRILDKSNLRVDLSQSGLIGDNLTKVNDLLAKPYGVILVTGPTGSGKTTTLYGALQKLNTPEKNIKTIEDPVEYRLTGIRQTQVNPKAHITFATGLRSLMRQDPDIIMVGEIRDPETAEIAIQAALTGHLVLSTLHTNDAPGAISRLADLGAEPFLLSSSIIGVIAQRLIRTICQNCKEPRPATDEELKVLFPNGDAKPVTLMEGAGCKACKRSGYSGRLGVFEVLVVSDEIRAMILKGASPMEIRGMAKEIQNMSTLRGDGIAKVLMGLTTVKELNRVTFAD</sequence>
<dbReference type="Gene3D" id="3.30.450.90">
    <property type="match status" value="1"/>
</dbReference>
<dbReference type="Proteomes" id="UP000594464">
    <property type="component" value="Chromosome"/>
</dbReference>
<evidence type="ECO:0000256" key="2">
    <source>
        <dbReference type="ARBA" id="ARBA00022741"/>
    </source>
</evidence>
<dbReference type="InterPro" id="IPR001482">
    <property type="entry name" value="T2SS/T4SS_dom"/>
</dbReference>
<dbReference type="GO" id="GO:0005524">
    <property type="term" value="F:ATP binding"/>
    <property type="evidence" value="ECO:0007669"/>
    <property type="project" value="UniProtKB-KW"/>
</dbReference>
<dbReference type="AlphaFoldDB" id="A0A7T0G308"/>
<dbReference type="InterPro" id="IPR003593">
    <property type="entry name" value="AAA+_ATPase"/>
</dbReference>
<dbReference type="InterPro" id="IPR027417">
    <property type="entry name" value="P-loop_NTPase"/>
</dbReference>
<dbReference type="PANTHER" id="PTHR30258:SF1">
    <property type="entry name" value="PROTEIN TRANSPORT PROTEIN HOFB HOMOLOG"/>
    <property type="match status" value="1"/>
</dbReference>
<accession>A0A7T0G308</accession>
<dbReference type="FunFam" id="3.40.50.300:FF:000398">
    <property type="entry name" value="Type IV pilus assembly ATPase PilB"/>
    <property type="match status" value="1"/>
</dbReference>
<dbReference type="Gene3D" id="3.40.50.300">
    <property type="entry name" value="P-loop containing nucleotide triphosphate hydrolases"/>
    <property type="match status" value="1"/>
</dbReference>
<dbReference type="InterPro" id="IPR007831">
    <property type="entry name" value="T2SS_GspE_N"/>
</dbReference>
<evidence type="ECO:0000256" key="3">
    <source>
        <dbReference type="ARBA" id="ARBA00022840"/>
    </source>
</evidence>
<dbReference type="PANTHER" id="PTHR30258">
    <property type="entry name" value="TYPE II SECRETION SYSTEM PROTEIN GSPE-RELATED"/>
    <property type="match status" value="1"/>
</dbReference>
<evidence type="ECO:0000313" key="6">
    <source>
        <dbReference type="Proteomes" id="UP000594464"/>
    </source>
</evidence>
<keyword evidence="3" id="KW-0067">ATP-binding</keyword>
<keyword evidence="2" id="KW-0547">Nucleotide-binding</keyword>
<reference evidence="6" key="1">
    <citation type="submission" date="2020-02" db="EMBL/GenBank/DDBJ databases">
        <title>Genomic and physiological characterization of two novel Nitrospinaceae genera.</title>
        <authorList>
            <person name="Mueller A.J."/>
            <person name="Jung M.-Y."/>
            <person name="Strachan C.R."/>
            <person name="Herbold C.W."/>
            <person name="Kirkegaard R.H."/>
            <person name="Daims H."/>
        </authorList>
    </citation>
    <scope>NUCLEOTIDE SEQUENCE [LARGE SCALE GENOMIC DNA]</scope>
</reference>
<dbReference type="InterPro" id="IPR037257">
    <property type="entry name" value="T2SS_E_N_sf"/>
</dbReference>
<dbReference type="SMART" id="SM00382">
    <property type="entry name" value="AAA"/>
    <property type="match status" value="1"/>
</dbReference>
<dbReference type="GO" id="GO:0005886">
    <property type="term" value="C:plasma membrane"/>
    <property type="evidence" value="ECO:0007669"/>
    <property type="project" value="TreeGrafter"/>
</dbReference>
<dbReference type="CDD" id="cd01129">
    <property type="entry name" value="PulE-GspE-like"/>
    <property type="match status" value="1"/>
</dbReference>
<evidence type="ECO:0000256" key="1">
    <source>
        <dbReference type="ARBA" id="ARBA00006611"/>
    </source>
</evidence>
<dbReference type="Pfam" id="PF05157">
    <property type="entry name" value="MshEN"/>
    <property type="match status" value="1"/>
</dbReference>
<dbReference type="FunFam" id="3.30.300.160:FF:000002">
    <property type="entry name" value="Type II secretion system protein E"/>
    <property type="match status" value="1"/>
</dbReference>
<feature type="domain" description="Bacterial type II secretion system protein E" evidence="4">
    <location>
        <begin position="385"/>
        <end position="399"/>
    </location>
</feature>
<evidence type="ECO:0000259" key="4">
    <source>
        <dbReference type="PROSITE" id="PS00662"/>
    </source>
</evidence>